<comment type="similarity">
    <text evidence="1 8">Belongs to the glycosyl hydrolase 43 family.</text>
</comment>
<dbReference type="Proteomes" id="UP000563094">
    <property type="component" value="Unassembled WGS sequence"/>
</dbReference>
<gene>
    <name evidence="10" type="ORF">FHS90_003350</name>
</gene>
<dbReference type="AlphaFoldDB" id="A0A839GJ23"/>
<keyword evidence="3 8" id="KW-0378">Hydrolase</keyword>
<dbReference type="InterPro" id="IPR052176">
    <property type="entry name" value="Glycosyl_Hydrlase_43_Enz"/>
</dbReference>
<evidence type="ECO:0000256" key="7">
    <source>
        <dbReference type="PIRSR" id="PIRSR606710-2"/>
    </source>
</evidence>
<keyword evidence="2" id="KW-0624">Polysaccharide degradation</keyword>
<evidence type="ECO:0000256" key="4">
    <source>
        <dbReference type="ARBA" id="ARBA00023277"/>
    </source>
</evidence>
<evidence type="ECO:0000256" key="1">
    <source>
        <dbReference type="ARBA" id="ARBA00009865"/>
    </source>
</evidence>
<feature type="site" description="Important for catalytic activity, responsible for pKa modulation of the active site Glu and correct orientation of both the proton donor and substrate" evidence="7">
    <location>
        <position position="164"/>
    </location>
</feature>
<dbReference type="SUPFAM" id="SSF75005">
    <property type="entry name" value="Arabinanase/levansucrase/invertase"/>
    <property type="match status" value="1"/>
</dbReference>
<dbReference type="GO" id="GO:0004553">
    <property type="term" value="F:hydrolase activity, hydrolyzing O-glycosyl compounds"/>
    <property type="evidence" value="ECO:0007669"/>
    <property type="project" value="InterPro"/>
</dbReference>
<reference evidence="10 11" key="1">
    <citation type="submission" date="2020-08" db="EMBL/GenBank/DDBJ databases">
        <title>Genomic Encyclopedia of Type Strains, Phase IV (KMG-IV): sequencing the most valuable type-strain genomes for metagenomic binning, comparative biology and taxonomic classification.</title>
        <authorList>
            <person name="Goeker M."/>
        </authorList>
    </citation>
    <scope>NUCLEOTIDE SEQUENCE [LARGE SCALE GENOMIC DNA]</scope>
    <source>
        <strain evidence="10 11">DSM 29854</strain>
    </source>
</reference>
<evidence type="ECO:0000313" key="10">
    <source>
        <dbReference type="EMBL" id="MBA9078620.1"/>
    </source>
</evidence>
<dbReference type="InterPro" id="IPR006710">
    <property type="entry name" value="Glyco_hydro_43"/>
</dbReference>
<proteinExistence type="inferred from homology"/>
<evidence type="ECO:0000256" key="8">
    <source>
        <dbReference type="RuleBase" id="RU361187"/>
    </source>
</evidence>
<dbReference type="PANTHER" id="PTHR43772">
    <property type="entry name" value="ENDO-1,4-BETA-XYLANASE"/>
    <property type="match status" value="1"/>
</dbReference>
<name>A0A839GJ23_9BACT</name>
<feature type="signal peptide" evidence="9">
    <location>
        <begin position="1"/>
        <end position="26"/>
    </location>
</feature>
<dbReference type="Pfam" id="PF04616">
    <property type="entry name" value="Glyco_hydro_43"/>
    <property type="match status" value="1"/>
</dbReference>
<comment type="caution">
    <text evidence="10">The sequence shown here is derived from an EMBL/GenBank/DDBJ whole genome shotgun (WGS) entry which is preliminary data.</text>
</comment>
<dbReference type="EMBL" id="JACJIQ010000014">
    <property type="protein sequence ID" value="MBA9078620.1"/>
    <property type="molecule type" value="Genomic_DNA"/>
</dbReference>
<evidence type="ECO:0000256" key="3">
    <source>
        <dbReference type="ARBA" id="ARBA00022801"/>
    </source>
</evidence>
<feature type="active site" description="Proton donor" evidence="6">
    <location>
        <position position="228"/>
    </location>
</feature>
<dbReference type="RefSeq" id="WP_182513771.1">
    <property type="nucleotide sequence ID" value="NZ_JACJIQ010000014.1"/>
</dbReference>
<dbReference type="PANTHER" id="PTHR43772:SF2">
    <property type="entry name" value="PUTATIVE (AFU_ORTHOLOGUE AFUA_2G04480)-RELATED"/>
    <property type="match status" value="1"/>
</dbReference>
<dbReference type="CDD" id="cd08991">
    <property type="entry name" value="GH43_HoAraf43-like"/>
    <property type="match status" value="1"/>
</dbReference>
<evidence type="ECO:0000256" key="9">
    <source>
        <dbReference type="SAM" id="SignalP"/>
    </source>
</evidence>
<keyword evidence="11" id="KW-1185">Reference proteome</keyword>
<dbReference type="GO" id="GO:0045493">
    <property type="term" value="P:xylan catabolic process"/>
    <property type="evidence" value="ECO:0007669"/>
    <property type="project" value="UniProtKB-KW"/>
</dbReference>
<evidence type="ECO:0000256" key="6">
    <source>
        <dbReference type="PIRSR" id="PIRSR606710-1"/>
    </source>
</evidence>
<accession>A0A839GJ23</accession>
<keyword evidence="4" id="KW-0119">Carbohydrate metabolism</keyword>
<evidence type="ECO:0000256" key="5">
    <source>
        <dbReference type="ARBA" id="ARBA00023295"/>
    </source>
</evidence>
<dbReference type="InterPro" id="IPR023296">
    <property type="entry name" value="Glyco_hydro_beta-prop_sf"/>
</dbReference>
<organism evidence="10 11">
    <name type="scientific">Rufibacter quisquiliarum</name>
    <dbReference type="NCBI Taxonomy" id="1549639"/>
    <lineage>
        <taxon>Bacteria</taxon>
        <taxon>Pseudomonadati</taxon>
        <taxon>Bacteroidota</taxon>
        <taxon>Cytophagia</taxon>
        <taxon>Cytophagales</taxon>
        <taxon>Hymenobacteraceae</taxon>
        <taxon>Rufibacter</taxon>
    </lineage>
</organism>
<feature type="chain" id="PRO_5033060205" evidence="9">
    <location>
        <begin position="27"/>
        <end position="349"/>
    </location>
</feature>
<keyword evidence="2" id="KW-0858">Xylan degradation</keyword>
<protein>
    <submittedName>
        <fullName evidence="10">Beta-xylosidase</fullName>
    </submittedName>
</protein>
<sequence length="349" mass="38618">MKLSSTRVFSLAKISLCLTLFSGAVAGCKPSENATASAVAPSTSASAEAATGKDIPLADPTIFFHDGTYYLYGTGNPNGFKVYTSKDLKTWQGPVGNRDGFAFKKGDGFGNSKFWAPQVFRYDNQFYMAYVADEGIALATSDSPLGPFTNPEKKAIEAPVRQIDPFLFVDDDGKKYLYHVRVADGGNRMYVAEMNDDLKTMKMETLKLCIEATQPWENTHQDAWSVTEGPTILKYKGTYYFIYSANHFKWPTYAVGYATSKSPYGPWEKFEGNPIISKANIGHNGTGHGDVVKDKKGDMYYVMHTHPSETAINPRKTGVVKMKFTKNPNGGPDLLTVDTKTFHFLKVQE</sequence>
<evidence type="ECO:0000313" key="11">
    <source>
        <dbReference type="Proteomes" id="UP000563094"/>
    </source>
</evidence>
<keyword evidence="9" id="KW-0732">Signal</keyword>
<dbReference type="Gene3D" id="2.115.10.20">
    <property type="entry name" value="Glycosyl hydrolase domain, family 43"/>
    <property type="match status" value="1"/>
</dbReference>
<dbReference type="PROSITE" id="PS51257">
    <property type="entry name" value="PROKAR_LIPOPROTEIN"/>
    <property type="match status" value="1"/>
</dbReference>
<keyword evidence="5 8" id="KW-0326">Glycosidase</keyword>
<evidence type="ECO:0000256" key="2">
    <source>
        <dbReference type="ARBA" id="ARBA00022651"/>
    </source>
</evidence>
<feature type="active site" description="Proton acceptor" evidence="6">
    <location>
        <position position="59"/>
    </location>
</feature>